<evidence type="ECO:0000313" key="2">
    <source>
        <dbReference type="EMBL" id="MBB5039077.1"/>
    </source>
</evidence>
<reference evidence="2 3" key="1">
    <citation type="submission" date="2020-08" db="EMBL/GenBank/DDBJ databases">
        <title>Genomic Encyclopedia of Type Strains, Phase IV (KMG-IV): sequencing the most valuable type-strain genomes for metagenomic binning, comparative biology and taxonomic classification.</title>
        <authorList>
            <person name="Goeker M."/>
        </authorList>
    </citation>
    <scope>NUCLEOTIDE SEQUENCE [LARGE SCALE GENOMIC DNA]</scope>
    <source>
        <strain evidence="2 3">DSM 12251</strain>
    </source>
</reference>
<protein>
    <recommendedName>
        <fullName evidence="4">Cellulose biosynthesis protein BcsS</fullName>
    </recommendedName>
</protein>
<evidence type="ECO:0000313" key="3">
    <source>
        <dbReference type="Proteomes" id="UP000534294"/>
    </source>
</evidence>
<dbReference type="RefSeq" id="WP_184210468.1">
    <property type="nucleotide sequence ID" value="NZ_JACHIF010000007.1"/>
</dbReference>
<evidence type="ECO:0008006" key="4">
    <source>
        <dbReference type="Google" id="ProtNLM"/>
    </source>
</evidence>
<comment type="caution">
    <text evidence="2">The sequence shown here is derived from an EMBL/GenBank/DDBJ whole genome shotgun (WGS) entry which is preliminary data.</text>
</comment>
<dbReference type="Proteomes" id="UP000534294">
    <property type="component" value="Unassembled WGS sequence"/>
</dbReference>
<accession>A0A7W8DR50</accession>
<dbReference type="EMBL" id="JACHIF010000007">
    <property type="protein sequence ID" value="MBB5039077.1"/>
    <property type="molecule type" value="Genomic_DNA"/>
</dbReference>
<gene>
    <name evidence="2" type="ORF">HNQ64_003346</name>
</gene>
<feature type="chain" id="PRO_5030986970" description="Cellulose biosynthesis protein BcsS" evidence="1">
    <location>
        <begin position="20"/>
        <end position="250"/>
    </location>
</feature>
<organism evidence="2 3">
    <name type="scientific">Prosthecobacter dejongeii</name>
    <dbReference type="NCBI Taxonomy" id="48465"/>
    <lineage>
        <taxon>Bacteria</taxon>
        <taxon>Pseudomonadati</taxon>
        <taxon>Verrucomicrobiota</taxon>
        <taxon>Verrucomicrobiia</taxon>
        <taxon>Verrucomicrobiales</taxon>
        <taxon>Verrucomicrobiaceae</taxon>
        <taxon>Prosthecobacter</taxon>
    </lineage>
</organism>
<dbReference type="InterPro" id="IPR031485">
    <property type="entry name" value="CBP_BcsS"/>
</dbReference>
<evidence type="ECO:0000256" key="1">
    <source>
        <dbReference type="SAM" id="SignalP"/>
    </source>
</evidence>
<dbReference type="Pfam" id="PF17036">
    <property type="entry name" value="CBP_BcsS"/>
    <property type="match status" value="1"/>
</dbReference>
<dbReference type="AlphaFoldDB" id="A0A7W8DR50"/>
<keyword evidence="3" id="KW-1185">Reference proteome</keyword>
<name>A0A7W8DR50_9BACT</name>
<feature type="signal peptide" evidence="1">
    <location>
        <begin position="1"/>
        <end position="19"/>
    </location>
</feature>
<sequence>MKKITTILAALSMALAANAGEAPPPAKNSQPVTPALDPHGNVIFAGLDVREYSWYTHLGYMYALNGDLGTSGLFLRAFSGLGEYEYDQRALANSEVQGRIFDADLSLGYRYLTGNFVIGGFAGLHVHDLNLFDRDPTNDGGGTDVGARFGLDVTGTTGPIYWSAIGQYSTVEQAIWSRARVGYTFGKVVIGPEVVYLEDDRFDEYRLGGFVKVQILANMSITGAAGVANYDGNFGDDQSFYGSLGLVFTF</sequence>
<proteinExistence type="predicted"/>
<keyword evidence="1" id="KW-0732">Signal</keyword>